<proteinExistence type="predicted"/>
<dbReference type="Proteomes" id="UP000287447">
    <property type="component" value="Unassembled WGS sequence"/>
</dbReference>
<dbReference type="AlphaFoldDB" id="A0A3S2W879"/>
<name>A0A3S2W879_9PROT</name>
<dbReference type="Pfam" id="PF02620">
    <property type="entry name" value="YceD"/>
    <property type="match status" value="1"/>
</dbReference>
<protein>
    <submittedName>
        <fullName evidence="2">DUF177 domain-containing protein</fullName>
    </submittedName>
</protein>
<comment type="caution">
    <text evidence="2">The sequence shown here is derived from an EMBL/GenBank/DDBJ whole genome shotgun (WGS) entry which is preliminary data.</text>
</comment>
<evidence type="ECO:0000256" key="1">
    <source>
        <dbReference type="SAM" id="MobiDB-lite"/>
    </source>
</evidence>
<evidence type="ECO:0000313" key="3">
    <source>
        <dbReference type="Proteomes" id="UP000287447"/>
    </source>
</evidence>
<organism evidence="2 3">
    <name type="scientific">Hwanghaeella grinnelliae</name>
    <dbReference type="NCBI Taxonomy" id="2500179"/>
    <lineage>
        <taxon>Bacteria</taxon>
        <taxon>Pseudomonadati</taxon>
        <taxon>Pseudomonadota</taxon>
        <taxon>Alphaproteobacteria</taxon>
        <taxon>Rhodospirillales</taxon>
        <taxon>Rhodospirillaceae</taxon>
        <taxon>Hwanghaeella</taxon>
    </lineage>
</organism>
<reference evidence="3" key="1">
    <citation type="submission" date="2019-01" db="EMBL/GenBank/DDBJ databases">
        <title>Gri0909 isolated from a small marine red alga.</title>
        <authorList>
            <person name="Kim J."/>
            <person name="Jeong S.E."/>
            <person name="Jeon C.O."/>
        </authorList>
    </citation>
    <scope>NUCLEOTIDE SEQUENCE [LARGE SCALE GENOMIC DNA]</scope>
    <source>
        <strain evidence="3">Gri0909</strain>
    </source>
</reference>
<dbReference type="EMBL" id="SADE01000001">
    <property type="protein sequence ID" value="RVU39624.1"/>
    <property type="molecule type" value="Genomic_DNA"/>
</dbReference>
<accession>A0A3S2W879</accession>
<evidence type="ECO:0000313" key="2">
    <source>
        <dbReference type="EMBL" id="RVU39624.1"/>
    </source>
</evidence>
<keyword evidence="3" id="KW-1185">Reference proteome</keyword>
<dbReference type="InterPro" id="IPR003772">
    <property type="entry name" value="YceD"/>
</dbReference>
<feature type="compositionally biased region" description="Basic and acidic residues" evidence="1">
    <location>
        <begin position="35"/>
        <end position="46"/>
    </location>
</feature>
<gene>
    <name evidence="2" type="ORF">EOI86_10475</name>
</gene>
<sequence length="229" mass="24986">MFWKPGPRLRHRTRPPFWAARCPSPSRGPEQEIEMTEHEKEEGAAVPVEEREFSVWVDPDSLPGEGRYVRLAPTESERMAIAKRLGLLGLPSFEAKVHLRPTKGGGRGVKATGTFSAKVVQACVVSLEPVEGEVAEEFEAEFGAVDDVVNIELTLEDDDPVEPFEDRGIDIGELAVQHLSLSLDPYPRAPGVAVEDLLNGDGGKKVAEVVTLNAPSGPFAELAKLKRKD</sequence>
<feature type="region of interest" description="Disordered" evidence="1">
    <location>
        <begin position="14"/>
        <end position="46"/>
    </location>
</feature>